<feature type="transmembrane region" description="Helical" evidence="2">
    <location>
        <begin position="139"/>
        <end position="158"/>
    </location>
</feature>
<dbReference type="OrthoDB" id="76127at2759"/>
<proteinExistence type="predicted"/>
<feature type="transmembrane region" description="Helical" evidence="2">
    <location>
        <begin position="82"/>
        <end position="102"/>
    </location>
</feature>
<evidence type="ECO:0000313" key="5">
    <source>
        <dbReference type="EMBL" id="KAG2950791.1"/>
    </source>
</evidence>
<evidence type="ECO:0000256" key="1">
    <source>
        <dbReference type="SAM" id="MobiDB-lite"/>
    </source>
</evidence>
<accession>A0A329SFQ5</accession>
<dbReference type="EMBL" id="RCMG01000041">
    <property type="protein sequence ID" value="KAG2866365.1"/>
    <property type="molecule type" value="Genomic_DNA"/>
</dbReference>
<evidence type="ECO:0000313" key="3">
    <source>
        <dbReference type="EMBL" id="KAG2866365.1"/>
    </source>
</evidence>
<dbReference type="EMBL" id="MJFZ01000165">
    <property type="protein sequence ID" value="RAW35555.1"/>
    <property type="molecule type" value="Genomic_DNA"/>
</dbReference>
<dbReference type="Proteomes" id="UP000736787">
    <property type="component" value="Unassembled WGS sequence"/>
</dbReference>
<dbReference type="Proteomes" id="UP000760860">
    <property type="component" value="Unassembled WGS sequence"/>
</dbReference>
<evidence type="ECO:0000256" key="2">
    <source>
        <dbReference type="SAM" id="Phobius"/>
    </source>
</evidence>
<reference evidence="3" key="2">
    <citation type="submission" date="2018-10" db="EMBL/GenBank/DDBJ databases">
        <title>Effector identification in a new, highly contiguous assembly of the strawberry crown rot pathogen Phytophthora cactorum.</title>
        <authorList>
            <person name="Armitage A.D."/>
            <person name="Nellist C.F."/>
            <person name="Bates H."/>
            <person name="Vickerstaff R.J."/>
            <person name="Harrison R.J."/>
        </authorList>
    </citation>
    <scope>NUCLEOTIDE SEQUENCE</scope>
    <source>
        <strain evidence="3">15-7</strain>
        <strain evidence="4">4032</strain>
        <strain evidence="5">4040</strain>
        <strain evidence="6">P415</strain>
        <strain evidence="7">P421</strain>
    </source>
</reference>
<feature type="compositionally biased region" description="Basic and acidic residues" evidence="1">
    <location>
        <begin position="199"/>
        <end position="208"/>
    </location>
</feature>
<evidence type="ECO:0000313" key="8">
    <source>
        <dbReference type="EMBL" id="RAW35555.1"/>
    </source>
</evidence>
<keyword evidence="9" id="KW-1185">Reference proteome</keyword>
<evidence type="ECO:0000313" key="9">
    <source>
        <dbReference type="Proteomes" id="UP000251314"/>
    </source>
</evidence>
<feature type="region of interest" description="Disordered" evidence="1">
    <location>
        <begin position="1"/>
        <end position="20"/>
    </location>
</feature>
<dbReference type="EMBL" id="RCML01000035">
    <property type="protein sequence ID" value="KAG2996541.1"/>
    <property type="molecule type" value="Genomic_DNA"/>
</dbReference>
<dbReference type="VEuPathDB" id="FungiDB:PC110_g8146"/>
<keyword evidence="2" id="KW-1133">Transmembrane helix</keyword>
<dbReference type="EMBL" id="RCMK01000063">
    <property type="protein sequence ID" value="KAG2950791.1"/>
    <property type="molecule type" value="Genomic_DNA"/>
</dbReference>
<dbReference type="Proteomes" id="UP000735874">
    <property type="component" value="Unassembled WGS sequence"/>
</dbReference>
<organism evidence="8 9">
    <name type="scientific">Phytophthora cactorum</name>
    <dbReference type="NCBI Taxonomy" id="29920"/>
    <lineage>
        <taxon>Eukaryota</taxon>
        <taxon>Sar</taxon>
        <taxon>Stramenopiles</taxon>
        <taxon>Oomycota</taxon>
        <taxon>Peronosporomycetes</taxon>
        <taxon>Peronosporales</taxon>
        <taxon>Peronosporaceae</taxon>
        <taxon>Phytophthora</taxon>
    </lineage>
</organism>
<keyword evidence="2" id="KW-0472">Membrane</keyword>
<keyword evidence="2" id="KW-0812">Transmembrane</keyword>
<feature type="compositionally biased region" description="Basic residues" evidence="1">
    <location>
        <begin position="1"/>
        <end position="12"/>
    </location>
</feature>
<evidence type="ECO:0000313" key="4">
    <source>
        <dbReference type="EMBL" id="KAG2940737.1"/>
    </source>
</evidence>
<dbReference type="EMBL" id="RCMI01000034">
    <property type="protein sequence ID" value="KAG2940737.1"/>
    <property type="molecule type" value="Genomic_DNA"/>
</dbReference>
<protein>
    <submittedName>
        <fullName evidence="8">Uncharacterized protein</fullName>
    </submittedName>
</protein>
<evidence type="ECO:0000313" key="7">
    <source>
        <dbReference type="EMBL" id="KAG3228040.1"/>
    </source>
</evidence>
<dbReference type="Proteomes" id="UP000251314">
    <property type="component" value="Unassembled WGS sequence"/>
</dbReference>
<evidence type="ECO:0000313" key="6">
    <source>
        <dbReference type="EMBL" id="KAG2996541.1"/>
    </source>
</evidence>
<reference evidence="8 9" key="1">
    <citation type="submission" date="2018-01" db="EMBL/GenBank/DDBJ databases">
        <title>Draft genome of the strawberry crown rot pathogen Phytophthora cactorum.</title>
        <authorList>
            <person name="Armitage A.D."/>
            <person name="Lysoe E."/>
            <person name="Nellist C.F."/>
            <person name="Harrison R.J."/>
            <person name="Brurberg M.B."/>
        </authorList>
    </citation>
    <scope>NUCLEOTIDE SEQUENCE [LARGE SCALE GENOMIC DNA]</scope>
    <source>
        <strain evidence="8 9">10300</strain>
    </source>
</reference>
<dbReference type="Proteomes" id="UP000774804">
    <property type="component" value="Unassembled WGS sequence"/>
</dbReference>
<dbReference type="Proteomes" id="UP000697107">
    <property type="component" value="Unassembled WGS sequence"/>
</dbReference>
<gene>
    <name evidence="8" type="ORF">PC110_g8146</name>
    <name evidence="3" type="ORF">PC113_g2910</name>
    <name evidence="4" type="ORF">PC115_g2393</name>
    <name evidence="5" type="ORF">PC117_g4146</name>
    <name evidence="6" type="ORF">PC118_g2408</name>
    <name evidence="7" type="ORF">PC129_g1416</name>
</gene>
<dbReference type="EMBL" id="RCMV01000022">
    <property type="protein sequence ID" value="KAG3228040.1"/>
    <property type="molecule type" value="Genomic_DNA"/>
</dbReference>
<comment type="caution">
    <text evidence="8">The sequence shown here is derived from an EMBL/GenBank/DDBJ whole genome shotgun (WGS) entry which is preliminary data.</text>
</comment>
<dbReference type="AlphaFoldDB" id="A0A329SFQ5"/>
<sequence length="214" mass="23459">MGKGSRLTRRGKEKSPANGPLAVLTPEQKWWKILGRLAQIQLGCSLLMQLSYVAFPAYNFSLALWCLLACTPSWSAKHTRLVPLHMIAISFSVLTDIIWMSLWVSGRVFFDQFCNANAVSIVSCGGASDHFPGCSTNQFALFSLVLNLLTKVASIVSLQRIHAIKIADRAKHRSHVTSDRTSESPSAATNAEVKPLPENTKDIEEQDGRGTGSM</sequence>
<feature type="transmembrane region" description="Helical" evidence="2">
    <location>
        <begin position="50"/>
        <end position="70"/>
    </location>
</feature>
<name>A0A329SFQ5_9STRA</name>
<feature type="region of interest" description="Disordered" evidence="1">
    <location>
        <begin position="174"/>
        <end position="214"/>
    </location>
</feature>